<sequence>MGSKPSIPDSINVDEIINNTGLSKKQVSSLWTRFNELDCDDRGETKGYKGYLDGNDFGRVPKFDENPIATRLIKVILDDFGSNDRLTFAQFVNFMSTFSQCEIGGHEHHHRPHHHHHPHGKRRSSIQVLTSNNTPRLGSSTLNDVENVKYSPYDTPKTRKIKFMFRMYDVDRDGRLSKEDIQETLKLMVGKISDDEASIIAEKVLGEFTDEQPNSTVSLETFEETLQTLDFMDKMGLKLLK</sequence>
<keyword evidence="12" id="KW-0653">Protein transport</keyword>
<evidence type="ECO:0000313" key="22">
    <source>
        <dbReference type="EMBL" id="CAF1151923.1"/>
    </source>
</evidence>
<evidence type="ECO:0000313" key="25">
    <source>
        <dbReference type="EMBL" id="CAF3873631.1"/>
    </source>
</evidence>
<dbReference type="EMBL" id="CAJOAX010005317">
    <property type="protein sequence ID" value="CAF3943588.1"/>
    <property type="molecule type" value="Genomic_DNA"/>
</dbReference>
<feature type="domain" description="EF-hand" evidence="18">
    <location>
        <begin position="156"/>
        <end position="191"/>
    </location>
</feature>
<dbReference type="EMBL" id="CAJNOT010000395">
    <property type="protein sequence ID" value="CAF0967793.1"/>
    <property type="molecule type" value="Genomic_DNA"/>
</dbReference>
<dbReference type="OrthoDB" id="191686at2759"/>
<comment type="subcellular location">
    <subcellularLocation>
        <location evidence="2">Cell membrane</location>
    </subcellularLocation>
    <subcellularLocation>
        <location evidence="3">Cytoplasm</location>
    </subcellularLocation>
    <subcellularLocation>
        <location evidence="1">Nucleus</location>
    </subcellularLocation>
</comment>
<dbReference type="GO" id="GO:0005509">
    <property type="term" value="F:calcium ion binding"/>
    <property type="evidence" value="ECO:0007669"/>
    <property type="project" value="InterPro"/>
</dbReference>
<evidence type="ECO:0000313" key="26">
    <source>
        <dbReference type="EMBL" id="CAF3943588.1"/>
    </source>
</evidence>
<evidence type="ECO:0000313" key="21">
    <source>
        <dbReference type="EMBL" id="CAF1137668.1"/>
    </source>
</evidence>
<keyword evidence="9" id="KW-0479">Metal-binding</keyword>
<dbReference type="EMBL" id="CAJNOH010000374">
    <property type="protein sequence ID" value="CAF1019259.1"/>
    <property type="molecule type" value="Genomic_DNA"/>
</dbReference>
<feature type="region of interest" description="Disordered" evidence="17">
    <location>
        <begin position="105"/>
        <end position="126"/>
    </location>
</feature>
<dbReference type="PROSITE" id="PS00018">
    <property type="entry name" value="EF_HAND_1"/>
    <property type="match status" value="1"/>
</dbReference>
<dbReference type="EMBL" id="CAJNOL010000784">
    <property type="protein sequence ID" value="CAF1198625.1"/>
    <property type="molecule type" value="Genomic_DNA"/>
</dbReference>
<reference evidence="25" key="1">
    <citation type="submission" date="2021-02" db="EMBL/GenBank/DDBJ databases">
        <authorList>
            <person name="Nowell W R."/>
        </authorList>
    </citation>
    <scope>NUCLEOTIDE SEQUENCE</scope>
</reference>
<dbReference type="InterPro" id="IPR018247">
    <property type="entry name" value="EF_Hand_1_Ca_BS"/>
</dbReference>
<keyword evidence="7" id="KW-0597">Phosphoprotein</keyword>
<dbReference type="EMBL" id="CAJOBD010007173">
    <property type="protein sequence ID" value="CAF4080081.1"/>
    <property type="molecule type" value="Genomic_DNA"/>
</dbReference>
<accession>A0A819FSJ9</accession>
<evidence type="ECO:0000256" key="9">
    <source>
        <dbReference type="ARBA" id="ARBA00022723"/>
    </source>
</evidence>
<keyword evidence="10" id="KW-0677">Repeat</keyword>
<evidence type="ECO:0000256" key="7">
    <source>
        <dbReference type="ARBA" id="ARBA00022553"/>
    </source>
</evidence>
<dbReference type="Proteomes" id="UP000663889">
    <property type="component" value="Unassembled WGS sequence"/>
</dbReference>
<dbReference type="Proteomes" id="UP000663864">
    <property type="component" value="Unassembled WGS sequence"/>
</dbReference>
<evidence type="ECO:0000313" key="24">
    <source>
        <dbReference type="EMBL" id="CAF1202041.1"/>
    </source>
</evidence>
<dbReference type="InterPro" id="IPR002048">
    <property type="entry name" value="EF_hand_dom"/>
</dbReference>
<keyword evidence="11" id="KW-0106">Calcium</keyword>
<keyword evidence="15" id="KW-0449">Lipoprotein</keyword>
<evidence type="ECO:0000256" key="2">
    <source>
        <dbReference type="ARBA" id="ARBA00004236"/>
    </source>
</evidence>
<dbReference type="AlphaFoldDB" id="A0A819FSJ9"/>
<dbReference type="Proteomes" id="UP000663854">
    <property type="component" value="Unassembled WGS sequence"/>
</dbReference>
<evidence type="ECO:0000313" key="28">
    <source>
        <dbReference type="Proteomes" id="UP000663870"/>
    </source>
</evidence>
<name>A0A819FSJ9_9BILA</name>
<evidence type="ECO:0000313" key="27">
    <source>
        <dbReference type="EMBL" id="CAF4080081.1"/>
    </source>
</evidence>
<evidence type="ECO:0000313" key="23">
    <source>
        <dbReference type="EMBL" id="CAF1198625.1"/>
    </source>
</evidence>
<evidence type="ECO:0000256" key="5">
    <source>
        <dbReference type="ARBA" id="ARBA00022475"/>
    </source>
</evidence>
<evidence type="ECO:0000256" key="13">
    <source>
        <dbReference type="ARBA" id="ARBA00023136"/>
    </source>
</evidence>
<dbReference type="Proteomes" id="UP000663823">
    <property type="component" value="Unassembled WGS sequence"/>
</dbReference>
<evidence type="ECO:0000256" key="10">
    <source>
        <dbReference type="ARBA" id="ARBA00022737"/>
    </source>
</evidence>
<keyword evidence="4" id="KW-0813">Transport</keyword>
<keyword evidence="14" id="KW-0539">Nucleus</keyword>
<dbReference type="SMART" id="SM00054">
    <property type="entry name" value="EFh"/>
    <property type="match status" value="1"/>
</dbReference>
<gene>
    <name evidence="25" type="ORF">FNK824_LOCUS19152</name>
    <name evidence="27" type="ORF">JBS370_LOCUS30654</name>
    <name evidence="23" type="ORF">JXQ802_LOCUS24288</name>
    <name evidence="24" type="ORF">JXQ802_LOCUS24476</name>
    <name evidence="26" type="ORF">OTI717_LOCUS25998</name>
    <name evidence="20" type="ORF">PYM288_LOCUS15529</name>
    <name evidence="21" type="ORF">RFH988_LOCUS21211</name>
    <name evidence="22" type="ORF">SEV965_LOCUS18500</name>
    <name evidence="19" type="ORF">ZHD862_LOCUS10841</name>
</gene>
<feature type="compositionally biased region" description="Basic residues" evidence="17">
    <location>
        <begin position="107"/>
        <end position="124"/>
    </location>
</feature>
<evidence type="ECO:0000259" key="18">
    <source>
        <dbReference type="PROSITE" id="PS50222"/>
    </source>
</evidence>
<dbReference type="EMBL" id="CAJNOO010001341">
    <property type="protein sequence ID" value="CAF1137668.1"/>
    <property type="molecule type" value="Genomic_DNA"/>
</dbReference>
<evidence type="ECO:0000256" key="4">
    <source>
        <dbReference type="ARBA" id="ARBA00022448"/>
    </source>
</evidence>
<protein>
    <recommendedName>
        <fullName evidence="18">EF-hand domain-containing protein</fullName>
    </recommendedName>
</protein>
<dbReference type="PROSITE" id="PS50222">
    <property type="entry name" value="EF_HAND_2"/>
    <property type="match status" value="1"/>
</dbReference>
<evidence type="ECO:0000313" key="29">
    <source>
        <dbReference type="Proteomes" id="UP000663874"/>
    </source>
</evidence>
<dbReference type="Proteomes" id="UP000663870">
    <property type="component" value="Unassembled WGS sequence"/>
</dbReference>
<evidence type="ECO:0000256" key="6">
    <source>
        <dbReference type="ARBA" id="ARBA00022490"/>
    </source>
</evidence>
<evidence type="ECO:0000256" key="17">
    <source>
        <dbReference type="SAM" id="MobiDB-lite"/>
    </source>
</evidence>
<organism evidence="25 29">
    <name type="scientific">Rotaria sordida</name>
    <dbReference type="NCBI Taxonomy" id="392033"/>
    <lineage>
        <taxon>Eukaryota</taxon>
        <taxon>Metazoa</taxon>
        <taxon>Spiralia</taxon>
        <taxon>Gnathifera</taxon>
        <taxon>Rotifera</taxon>
        <taxon>Eurotatoria</taxon>
        <taxon>Bdelloidea</taxon>
        <taxon>Philodinida</taxon>
        <taxon>Philodinidae</taxon>
        <taxon>Rotaria</taxon>
    </lineage>
</organism>
<dbReference type="EMBL" id="CAJNOL010000795">
    <property type="protein sequence ID" value="CAF1202041.1"/>
    <property type="molecule type" value="Genomic_DNA"/>
</dbReference>
<comment type="caution">
    <text evidence="25">The sequence shown here is derived from an EMBL/GenBank/DDBJ whole genome shotgun (WGS) entry which is preliminary data.</text>
</comment>
<evidence type="ECO:0000256" key="8">
    <source>
        <dbReference type="ARBA" id="ARBA00022707"/>
    </source>
</evidence>
<evidence type="ECO:0000313" key="19">
    <source>
        <dbReference type="EMBL" id="CAF0967793.1"/>
    </source>
</evidence>
<evidence type="ECO:0000256" key="1">
    <source>
        <dbReference type="ARBA" id="ARBA00004123"/>
    </source>
</evidence>
<dbReference type="EMBL" id="CAJOBE010003321">
    <property type="protein sequence ID" value="CAF3873631.1"/>
    <property type="molecule type" value="Genomic_DNA"/>
</dbReference>
<dbReference type="GO" id="GO:0005886">
    <property type="term" value="C:plasma membrane"/>
    <property type="evidence" value="ECO:0007669"/>
    <property type="project" value="UniProtKB-SubCell"/>
</dbReference>
<dbReference type="GO" id="GO:0005737">
    <property type="term" value="C:cytoplasm"/>
    <property type="evidence" value="ECO:0007669"/>
    <property type="project" value="UniProtKB-SubCell"/>
</dbReference>
<dbReference type="SUPFAM" id="SSF47473">
    <property type="entry name" value="EF-hand"/>
    <property type="match status" value="1"/>
</dbReference>
<dbReference type="Proteomes" id="UP000663874">
    <property type="component" value="Unassembled WGS sequence"/>
</dbReference>
<dbReference type="InterPro" id="IPR051875">
    <property type="entry name" value="Calcineurin_B_homologous"/>
</dbReference>
<evidence type="ECO:0000256" key="16">
    <source>
        <dbReference type="ARBA" id="ARBA00038164"/>
    </source>
</evidence>
<keyword evidence="5" id="KW-1003">Cell membrane</keyword>
<evidence type="ECO:0000256" key="12">
    <source>
        <dbReference type="ARBA" id="ARBA00022927"/>
    </source>
</evidence>
<dbReference type="Proteomes" id="UP000663882">
    <property type="component" value="Unassembled WGS sequence"/>
</dbReference>
<dbReference type="Gene3D" id="1.10.238.10">
    <property type="entry name" value="EF-hand"/>
    <property type="match status" value="1"/>
</dbReference>
<keyword evidence="8" id="KW-0519">Myristate</keyword>
<dbReference type="GO" id="GO:0005634">
    <property type="term" value="C:nucleus"/>
    <property type="evidence" value="ECO:0007669"/>
    <property type="project" value="UniProtKB-SubCell"/>
</dbReference>
<evidence type="ECO:0000256" key="14">
    <source>
        <dbReference type="ARBA" id="ARBA00023242"/>
    </source>
</evidence>
<dbReference type="GO" id="GO:0015031">
    <property type="term" value="P:protein transport"/>
    <property type="evidence" value="ECO:0007669"/>
    <property type="project" value="UniProtKB-KW"/>
</dbReference>
<keyword evidence="28" id="KW-1185">Reference proteome</keyword>
<dbReference type="PANTHER" id="PTHR46002">
    <property type="entry name" value="EG:114D9.1 PROTEIN-RELATED"/>
    <property type="match status" value="1"/>
</dbReference>
<keyword evidence="13" id="KW-0472">Membrane</keyword>
<dbReference type="Pfam" id="PF13499">
    <property type="entry name" value="EF-hand_7"/>
    <property type="match status" value="1"/>
</dbReference>
<dbReference type="Proteomes" id="UP000663836">
    <property type="component" value="Unassembled WGS sequence"/>
</dbReference>
<dbReference type="InterPro" id="IPR011992">
    <property type="entry name" value="EF-hand-dom_pair"/>
</dbReference>
<comment type="similarity">
    <text evidence="16">Belongs to the calcineurin regulatory subunit family. CHP subfamily.</text>
</comment>
<evidence type="ECO:0000256" key="15">
    <source>
        <dbReference type="ARBA" id="ARBA00023288"/>
    </source>
</evidence>
<proteinExistence type="inferred from homology"/>
<dbReference type="EMBL" id="CAJNOU010001104">
    <property type="protein sequence ID" value="CAF1151923.1"/>
    <property type="molecule type" value="Genomic_DNA"/>
</dbReference>
<keyword evidence="6" id="KW-0963">Cytoplasm</keyword>
<evidence type="ECO:0000256" key="11">
    <source>
        <dbReference type="ARBA" id="ARBA00022837"/>
    </source>
</evidence>
<evidence type="ECO:0000256" key="3">
    <source>
        <dbReference type="ARBA" id="ARBA00004496"/>
    </source>
</evidence>
<evidence type="ECO:0000313" key="20">
    <source>
        <dbReference type="EMBL" id="CAF1019259.1"/>
    </source>
</evidence>